<evidence type="ECO:0000256" key="9">
    <source>
        <dbReference type="ARBA" id="ARBA00022960"/>
    </source>
</evidence>
<evidence type="ECO:0000313" key="17">
    <source>
        <dbReference type="Proteomes" id="UP001500957"/>
    </source>
</evidence>
<evidence type="ECO:0000256" key="8">
    <source>
        <dbReference type="ARBA" id="ARBA00022801"/>
    </source>
</evidence>
<dbReference type="InterPro" id="IPR005311">
    <property type="entry name" value="PBP_dimer"/>
</dbReference>
<dbReference type="Gene3D" id="3.90.1310.10">
    <property type="entry name" value="Penicillin-binding protein 2a (Domain 2)"/>
    <property type="match status" value="1"/>
</dbReference>
<dbReference type="PANTHER" id="PTHR30627:SF2">
    <property type="entry name" value="PEPTIDOGLYCAN D,D-TRANSPEPTIDASE MRDA"/>
    <property type="match status" value="1"/>
</dbReference>
<dbReference type="Pfam" id="PF00905">
    <property type="entry name" value="Transpeptidase"/>
    <property type="match status" value="1"/>
</dbReference>
<dbReference type="RefSeq" id="WP_344608615.1">
    <property type="nucleotide sequence ID" value="NZ_BAAAHE010000046.1"/>
</dbReference>
<sequence>MSEGVARTGRRVRVLQGIGLSLMVLLAGRLAYLQSVDSDAYAAAADANTIREVVTPAPRGLILDDAGRPLVQNRTQLQITVDRTALSRQPDRGGAVLARLGRVLGTSADDLRAQIRPCGPGVTAPCWNGSPYQPVPVAVDVDSRVAMQVLEFRERFPGVEAISVSVRNYPQEGKANLAHVLGYLQPADEKDVAAQKEAGLRDPRLGAANLVGRAGLEKQYDSLLRGAPGVTRVTVDHLGHVLSTVEAAAPRPGNNLLTSIDAKVQAIAERALAEGIERARTVPDYRGRKYAADSGAIVVLDSTNGAVVAMAGAPTFNLSDWVGGIDAKTYARLVSDKAGTPLLARPYAAADPPGSLFKVISTAAAAKAGYDLNKTYPCPSSYTVGNQTFKNYESQAHGYITLARALEVSCDTVFYKIAHEMWLRDGGEKPVADPADPMQRMAEIFGLGRPTGIDLPGEIGGRIASREFKQSYWEQTREATCGRAEAANTDRAAVYGDDAARAAFLHQLDRENCIDGAKWRAGDAVNFSIGQGDTMTTPLQMARVYAAIANGGTLWRPRVAQAELTPDGDVVRTFSPVSDGKVDVAPKVLKYLLAALEGTARNGTAAGVFAGWPLVEMPAGAKTGTAERFGEDPTSWFVGFAGPEGDRSRYVAVMTVSQGGTGSGTSGPGVRAVLSAMLGVDRAAVWPNGLPPALPGRVEEQDGGE</sequence>
<keyword evidence="8" id="KW-0378">Hydrolase</keyword>
<dbReference type="Gene3D" id="3.40.710.10">
    <property type="entry name" value="DD-peptidase/beta-lactamase superfamily"/>
    <property type="match status" value="1"/>
</dbReference>
<evidence type="ECO:0000256" key="4">
    <source>
        <dbReference type="ARBA" id="ARBA00022475"/>
    </source>
</evidence>
<evidence type="ECO:0000256" key="1">
    <source>
        <dbReference type="ARBA" id="ARBA00004167"/>
    </source>
</evidence>
<evidence type="ECO:0000259" key="15">
    <source>
        <dbReference type="Pfam" id="PF03717"/>
    </source>
</evidence>
<keyword evidence="12" id="KW-0472">Membrane</keyword>
<dbReference type="Pfam" id="PF03717">
    <property type="entry name" value="PBP_dimer"/>
    <property type="match status" value="1"/>
</dbReference>
<evidence type="ECO:0000256" key="11">
    <source>
        <dbReference type="ARBA" id="ARBA00022989"/>
    </source>
</evidence>
<proteinExistence type="inferred from homology"/>
<evidence type="ECO:0000256" key="3">
    <source>
        <dbReference type="ARBA" id="ARBA00007171"/>
    </source>
</evidence>
<keyword evidence="6" id="KW-0645">Protease</keyword>
<keyword evidence="11" id="KW-1133">Transmembrane helix</keyword>
<keyword evidence="10" id="KW-0573">Peptidoglycan synthesis</keyword>
<dbReference type="InterPro" id="IPR036138">
    <property type="entry name" value="PBP_dimer_sf"/>
</dbReference>
<comment type="similarity">
    <text evidence="3">Belongs to the transpeptidase family.</text>
</comment>
<keyword evidence="7" id="KW-0812">Transmembrane</keyword>
<dbReference type="PANTHER" id="PTHR30627">
    <property type="entry name" value="PEPTIDOGLYCAN D,D-TRANSPEPTIDASE"/>
    <property type="match status" value="1"/>
</dbReference>
<evidence type="ECO:0000313" key="16">
    <source>
        <dbReference type="EMBL" id="GAA0634195.1"/>
    </source>
</evidence>
<evidence type="ECO:0000256" key="12">
    <source>
        <dbReference type="ARBA" id="ARBA00023136"/>
    </source>
</evidence>
<dbReference type="Proteomes" id="UP001500957">
    <property type="component" value="Unassembled WGS sequence"/>
</dbReference>
<keyword evidence="4" id="KW-1003">Cell membrane</keyword>
<dbReference type="InterPro" id="IPR012338">
    <property type="entry name" value="Beta-lactam/transpept-like"/>
</dbReference>
<evidence type="ECO:0000256" key="2">
    <source>
        <dbReference type="ARBA" id="ARBA00004236"/>
    </source>
</evidence>
<accession>A0ABP3SDH6</accession>
<evidence type="ECO:0000256" key="7">
    <source>
        <dbReference type="ARBA" id="ARBA00022692"/>
    </source>
</evidence>
<organism evidence="16 17">
    <name type="scientific">Sporichthya brevicatena</name>
    <dbReference type="NCBI Taxonomy" id="171442"/>
    <lineage>
        <taxon>Bacteria</taxon>
        <taxon>Bacillati</taxon>
        <taxon>Actinomycetota</taxon>
        <taxon>Actinomycetes</taxon>
        <taxon>Sporichthyales</taxon>
        <taxon>Sporichthyaceae</taxon>
        <taxon>Sporichthya</taxon>
    </lineage>
</organism>
<evidence type="ECO:0000256" key="5">
    <source>
        <dbReference type="ARBA" id="ARBA00022519"/>
    </source>
</evidence>
<dbReference type="InterPro" id="IPR017790">
    <property type="entry name" value="Penicillin-binding_protein_2"/>
</dbReference>
<protein>
    <submittedName>
        <fullName evidence="16">Penicillin-binding protein 2</fullName>
    </submittedName>
</protein>
<dbReference type="NCBIfam" id="TIGR03423">
    <property type="entry name" value="pbp2_mrdA"/>
    <property type="match status" value="1"/>
</dbReference>
<feature type="domain" description="Penicillin-binding protein dimerisation" evidence="15">
    <location>
        <begin position="55"/>
        <end position="245"/>
    </location>
</feature>
<evidence type="ECO:0000256" key="6">
    <source>
        <dbReference type="ARBA" id="ARBA00022670"/>
    </source>
</evidence>
<dbReference type="SUPFAM" id="SSF56601">
    <property type="entry name" value="beta-lactamase/transpeptidase-like"/>
    <property type="match status" value="1"/>
</dbReference>
<reference evidence="17" key="1">
    <citation type="journal article" date="2019" name="Int. J. Syst. Evol. Microbiol.">
        <title>The Global Catalogue of Microorganisms (GCM) 10K type strain sequencing project: providing services to taxonomists for standard genome sequencing and annotation.</title>
        <authorList>
            <consortium name="The Broad Institute Genomics Platform"/>
            <consortium name="The Broad Institute Genome Sequencing Center for Infectious Disease"/>
            <person name="Wu L."/>
            <person name="Ma J."/>
        </authorList>
    </citation>
    <scope>NUCLEOTIDE SEQUENCE [LARGE SCALE GENOMIC DNA]</scope>
    <source>
        <strain evidence="17">JCM 10671</strain>
    </source>
</reference>
<name>A0ABP3SDH6_9ACTN</name>
<evidence type="ECO:0000259" key="14">
    <source>
        <dbReference type="Pfam" id="PF00905"/>
    </source>
</evidence>
<feature type="domain" description="Penicillin-binding protein transpeptidase" evidence="14">
    <location>
        <begin position="295"/>
        <end position="673"/>
    </location>
</feature>
<comment type="caution">
    <text evidence="16">The sequence shown here is derived from an EMBL/GenBank/DDBJ whole genome shotgun (WGS) entry which is preliminary data.</text>
</comment>
<keyword evidence="5" id="KW-0997">Cell inner membrane</keyword>
<keyword evidence="9" id="KW-0133">Cell shape</keyword>
<gene>
    <name evidence="16" type="primary">mrdA</name>
    <name evidence="16" type="ORF">GCM10009547_42760</name>
</gene>
<dbReference type="SUPFAM" id="SSF56519">
    <property type="entry name" value="Penicillin binding protein dimerisation domain"/>
    <property type="match status" value="1"/>
</dbReference>
<keyword evidence="17" id="KW-1185">Reference proteome</keyword>
<dbReference type="EMBL" id="BAAAHE010000046">
    <property type="protein sequence ID" value="GAA0634195.1"/>
    <property type="molecule type" value="Genomic_DNA"/>
</dbReference>
<dbReference type="InterPro" id="IPR001460">
    <property type="entry name" value="PCN-bd_Tpept"/>
</dbReference>
<dbReference type="InterPro" id="IPR050515">
    <property type="entry name" value="Beta-lactam/transpept"/>
</dbReference>
<keyword evidence="13" id="KW-0961">Cell wall biogenesis/degradation</keyword>
<evidence type="ECO:0000256" key="13">
    <source>
        <dbReference type="ARBA" id="ARBA00023316"/>
    </source>
</evidence>
<comment type="subcellular location">
    <subcellularLocation>
        <location evidence="2">Cell membrane</location>
    </subcellularLocation>
    <subcellularLocation>
        <location evidence="1">Membrane</location>
        <topology evidence="1">Single-pass membrane protein</topology>
    </subcellularLocation>
</comment>
<evidence type="ECO:0000256" key="10">
    <source>
        <dbReference type="ARBA" id="ARBA00022984"/>
    </source>
</evidence>